<reference evidence="2 3" key="1">
    <citation type="journal article" date="2018" name="PLoS Genet.">
        <title>Population sequencing reveals clonal diversity and ancestral inbreeding in the grapevine cultivar Chardonnay.</title>
        <authorList>
            <person name="Roach M.J."/>
            <person name="Johnson D.L."/>
            <person name="Bohlmann J."/>
            <person name="van Vuuren H.J."/>
            <person name="Jones S.J."/>
            <person name="Pretorius I.S."/>
            <person name="Schmidt S.A."/>
            <person name="Borneman A.R."/>
        </authorList>
    </citation>
    <scope>NUCLEOTIDE SEQUENCE [LARGE SCALE GENOMIC DNA]</scope>
    <source>
        <strain evidence="3">cv. Chardonnay</strain>
        <tissue evidence="2">Leaf</tissue>
    </source>
</reference>
<dbReference type="Proteomes" id="UP000288805">
    <property type="component" value="Unassembled WGS sequence"/>
</dbReference>
<dbReference type="EMBL" id="QGNW01002034">
    <property type="protein sequence ID" value="RVW26136.1"/>
    <property type="molecule type" value="Genomic_DNA"/>
</dbReference>
<evidence type="ECO:0000256" key="1">
    <source>
        <dbReference type="SAM" id="MobiDB-lite"/>
    </source>
</evidence>
<name>A0A438CSE5_VITVI</name>
<accession>A0A438CSE5</accession>
<evidence type="ECO:0000313" key="3">
    <source>
        <dbReference type="Proteomes" id="UP000288805"/>
    </source>
</evidence>
<comment type="caution">
    <text evidence="2">The sequence shown here is derived from an EMBL/GenBank/DDBJ whole genome shotgun (WGS) entry which is preliminary data.</text>
</comment>
<sequence length="148" mass="16200">MRWALRRQSPNGKEGGFGMGKNPGKAEWRGPASSMEIGVEGEVYALSLWWEIPPALRKKQGDGRDGFGRQRGEVRGGGDSRGGWRVGEKSGTGPKEQRRSEDVTGEQVGGEGRGEFENWAHLGRVTGRVLASRAMGRVRLDRVLAPWA</sequence>
<feature type="compositionally biased region" description="Basic and acidic residues" evidence="1">
    <location>
        <begin position="59"/>
        <end position="78"/>
    </location>
</feature>
<feature type="region of interest" description="Disordered" evidence="1">
    <location>
        <begin position="57"/>
        <end position="114"/>
    </location>
</feature>
<protein>
    <recommendedName>
        <fullName evidence="4">DUF4283 domain-containing protein</fullName>
    </recommendedName>
</protein>
<evidence type="ECO:0008006" key="4">
    <source>
        <dbReference type="Google" id="ProtNLM"/>
    </source>
</evidence>
<organism evidence="2 3">
    <name type="scientific">Vitis vinifera</name>
    <name type="common">Grape</name>
    <dbReference type="NCBI Taxonomy" id="29760"/>
    <lineage>
        <taxon>Eukaryota</taxon>
        <taxon>Viridiplantae</taxon>
        <taxon>Streptophyta</taxon>
        <taxon>Embryophyta</taxon>
        <taxon>Tracheophyta</taxon>
        <taxon>Spermatophyta</taxon>
        <taxon>Magnoliopsida</taxon>
        <taxon>eudicotyledons</taxon>
        <taxon>Gunneridae</taxon>
        <taxon>Pentapetalae</taxon>
        <taxon>rosids</taxon>
        <taxon>Vitales</taxon>
        <taxon>Vitaceae</taxon>
        <taxon>Viteae</taxon>
        <taxon>Vitis</taxon>
    </lineage>
</organism>
<proteinExistence type="predicted"/>
<feature type="region of interest" description="Disordered" evidence="1">
    <location>
        <begin position="1"/>
        <end position="32"/>
    </location>
</feature>
<evidence type="ECO:0000313" key="2">
    <source>
        <dbReference type="EMBL" id="RVW26136.1"/>
    </source>
</evidence>
<dbReference type="AlphaFoldDB" id="A0A438CSE5"/>
<gene>
    <name evidence="2" type="ORF">CK203_112194</name>
</gene>